<evidence type="ECO:0000313" key="2">
    <source>
        <dbReference type="Proteomes" id="UP001597340"/>
    </source>
</evidence>
<sequence>MIIRTPEDEFSPKKLTELVVDLDAQIGVKNLQIAALIELLKAKGVFSEEELNLYYKGVLGRHATLSEEQGLDPVQFHEYAMDILGLD</sequence>
<dbReference type="Proteomes" id="UP001597340">
    <property type="component" value="Unassembled WGS sequence"/>
</dbReference>
<evidence type="ECO:0000313" key="1">
    <source>
        <dbReference type="EMBL" id="MFD1461579.1"/>
    </source>
</evidence>
<proteinExistence type="predicted"/>
<comment type="caution">
    <text evidence="1">The sequence shown here is derived from an EMBL/GenBank/DDBJ whole genome shotgun (WGS) entry which is preliminary data.</text>
</comment>
<name>A0ABW4DCQ7_9BACL</name>
<reference evidence="2" key="1">
    <citation type="journal article" date="2019" name="Int. J. Syst. Evol. Microbiol.">
        <title>The Global Catalogue of Microorganisms (GCM) 10K type strain sequencing project: providing services to taxonomists for standard genome sequencing and annotation.</title>
        <authorList>
            <consortium name="The Broad Institute Genomics Platform"/>
            <consortium name="The Broad Institute Genome Sequencing Center for Infectious Disease"/>
            <person name="Wu L."/>
            <person name="Ma J."/>
        </authorList>
    </citation>
    <scope>NUCLEOTIDE SEQUENCE [LARGE SCALE GENOMIC DNA]</scope>
    <source>
        <strain evidence="2">CCM 9147</strain>
    </source>
</reference>
<gene>
    <name evidence="1" type="ORF">ACFQ5D_09140</name>
</gene>
<dbReference type="RefSeq" id="WP_229524462.1">
    <property type="nucleotide sequence ID" value="NZ_JAFFQR010000064.1"/>
</dbReference>
<organism evidence="1 2">
    <name type="scientific">Paenibacillus farraposensis</name>
    <dbReference type="NCBI Taxonomy" id="2807095"/>
    <lineage>
        <taxon>Bacteria</taxon>
        <taxon>Bacillati</taxon>
        <taxon>Bacillota</taxon>
        <taxon>Bacilli</taxon>
        <taxon>Bacillales</taxon>
        <taxon>Paenibacillaceae</taxon>
        <taxon>Paenibacillus</taxon>
    </lineage>
</organism>
<keyword evidence="2" id="KW-1185">Reference proteome</keyword>
<accession>A0ABW4DCQ7</accession>
<dbReference type="EMBL" id="JBHTNZ010000009">
    <property type="protein sequence ID" value="MFD1461579.1"/>
    <property type="molecule type" value="Genomic_DNA"/>
</dbReference>
<protein>
    <submittedName>
        <fullName evidence="1">Uncharacterized protein</fullName>
    </submittedName>
</protein>